<evidence type="ECO:0000259" key="5">
    <source>
        <dbReference type="SMART" id="SM00925"/>
    </source>
</evidence>
<dbReference type="Pfam" id="PF06725">
    <property type="entry name" value="3D"/>
    <property type="match status" value="1"/>
</dbReference>
<sequence>MKKIFPILFILAVAGTAWFLWRPQPEIITLKPAAFKKLPGWDKSNVKKSLETFQVSCKTFLRQDPESNAGSELIPLQVKDWQPACRAAIAINPVTRNAAKKFFQHWFKPIEFYNKQTVKGLFTGYYMPLLHGSLTRTAKYNVPIYGMPRNLVTVNLSDFNNDYGSKRIIGRMEKGKIRPYYTREEINKGAISKHAPVLVWVDNHVDRLFLEIQGSGIIKLTDGKKISVGYAGENGAPYTAIGKVLIDKGVMTKDTASMQAIKAYLTANPQERDPILNQNKSFVFFRMLDNTDALGAQGVPLTAGYSLAVDRKWIPLGAPLWLDTTHPVPLMANAPQKLQRLMIAQDTGGAIRGTVRGDVFWGAGQMATLIAGNMKNEGHYWLLVPREAVAKLPRELKR</sequence>
<dbReference type="Gene3D" id="2.40.40.10">
    <property type="entry name" value="RlpA-like domain"/>
    <property type="match status" value="1"/>
</dbReference>
<dbReference type="PIRSF" id="PIRSF019422">
    <property type="entry name" value="MltA"/>
    <property type="match status" value="1"/>
</dbReference>
<organism evidence="6 7">
    <name type="scientific">Legionella dresdenensis</name>
    <dbReference type="NCBI Taxonomy" id="450200"/>
    <lineage>
        <taxon>Bacteria</taxon>
        <taxon>Pseudomonadati</taxon>
        <taxon>Pseudomonadota</taxon>
        <taxon>Gammaproteobacteria</taxon>
        <taxon>Legionellales</taxon>
        <taxon>Legionellaceae</taxon>
        <taxon>Legionella</taxon>
    </lineage>
</organism>
<dbReference type="Proteomes" id="UP001595758">
    <property type="component" value="Unassembled WGS sequence"/>
</dbReference>
<evidence type="ECO:0000256" key="2">
    <source>
        <dbReference type="ARBA" id="ARBA00023239"/>
    </source>
</evidence>
<dbReference type="CDD" id="cd14668">
    <property type="entry name" value="mlta_B"/>
    <property type="match status" value="1"/>
</dbReference>
<dbReference type="InterPro" id="IPR036908">
    <property type="entry name" value="RlpA-like_sf"/>
</dbReference>
<evidence type="ECO:0000256" key="3">
    <source>
        <dbReference type="ARBA" id="ARBA00023316"/>
    </source>
</evidence>
<name>A0ABV8CGG4_9GAMM</name>
<dbReference type="Pfam" id="PF03562">
    <property type="entry name" value="MltA"/>
    <property type="match status" value="1"/>
</dbReference>
<comment type="caution">
    <text evidence="6">The sequence shown here is derived from an EMBL/GenBank/DDBJ whole genome shotgun (WGS) entry which is preliminary data.</text>
</comment>
<gene>
    <name evidence="6" type="ORF">ACFORL_09900</name>
</gene>
<dbReference type="SUPFAM" id="SSF50685">
    <property type="entry name" value="Barwin-like endoglucanases"/>
    <property type="match status" value="1"/>
</dbReference>
<proteinExistence type="predicted"/>
<dbReference type="RefSeq" id="WP_382343549.1">
    <property type="nucleotide sequence ID" value="NZ_JBHSAB010000023.1"/>
</dbReference>
<comment type="catalytic activity">
    <reaction evidence="1 4">
        <text>Exolytic cleavage of the (1-&gt;4)-beta-glycosidic linkage between N-acetylmuramic acid (MurNAc) and N-acetylglucosamine (GlcNAc) residues in peptidoglycan, from either the reducing or the non-reducing ends of the peptidoglycan chains, with concomitant formation of a 1,6-anhydrobond in the MurNAc residue.</text>
        <dbReference type="EC" id="4.2.2.n1"/>
    </reaction>
</comment>
<dbReference type="Gene3D" id="2.40.240.50">
    <property type="entry name" value="Barwin-like endoglucanases"/>
    <property type="match status" value="1"/>
</dbReference>
<evidence type="ECO:0000313" key="6">
    <source>
        <dbReference type="EMBL" id="MFC3909383.1"/>
    </source>
</evidence>
<dbReference type="CDD" id="cd14485">
    <property type="entry name" value="mltA_like_LT_A"/>
    <property type="match status" value="1"/>
</dbReference>
<evidence type="ECO:0000256" key="4">
    <source>
        <dbReference type="PIRNR" id="PIRNR019422"/>
    </source>
</evidence>
<dbReference type="InterPro" id="IPR005300">
    <property type="entry name" value="MltA_B"/>
</dbReference>
<keyword evidence="3 4" id="KW-0961">Cell wall biogenesis/degradation</keyword>
<evidence type="ECO:0000313" key="7">
    <source>
        <dbReference type="Proteomes" id="UP001595758"/>
    </source>
</evidence>
<dbReference type="EMBL" id="JBHSAB010000023">
    <property type="protein sequence ID" value="MFC3909383.1"/>
    <property type="molecule type" value="Genomic_DNA"/>
</dbReference>
<dbReference type="InterPro" id="IPR026044">
    <property type="entry name" value="MltA"/>
</dbReference>
<accession>A0ABV8CGG4</accession>
<dbReference type="PANTHER" id="PTHR30124">
    <property type="entry name" value="MEMBRANE-BOUND LYTIC MUREIN TRANSGLYCOSYLASE A"/>
    <property type="match status" value="1"/>
</dbReference>
<dbReference type="PANTHER" id="PTHR30124:SF0">
    <property type="entry name" value="MEMBRANE-BOUND LYTIC MUREIN TRANSGLYCOSYLASE A"/>
    <property type="match status" value="1"/>
</dbReference>
<dbReference type="EC" id="4.2.2.n1" evidence="4"/>
<evidence type="ECO:0000256" key="1">
    <source>
        <dbReference type="ARBA" id="ARBA00001420"/>
    </source>
</evidence>
<keyword evidence="2 4" id="KW-0456">Lyase</keyword>
<dbReference type="SMART" id="SM00925">
    <property type="entry name" value="MltA"/>
    <property type="match status" value="1"/>
</dbReference>
<feature type="domain" description="Lytic transglycosylase MltA" evidence="5">
    <location>
        <begin position="129"/>
        <end position="286"/>
    </location>
</feature>
<reference evidence="7" key="1">
    <citation type="journal article" date="2019" name="Int. J. Syst. Evol. Microbiol.">
        <title>The Global Catalogue of Microorganisms (GCM) 10K type strain sequencing project: providing services to taxonomists for standard genome sequencing and annotation.</title>
        <authorList>
            <consortium name="The Broad Institute Genomics Platform"/>
            <consortium name="The Broad Institute Genome Sequencing Center for Infectious Disease"/>
            <person name="Wu L."/>
            <person name="Ma J."/>
        </authorList>
    </citation>
    <scope>NUCLEOTIDE SEQUENCE [LARGE SCALE GENOMIC DNA]</scope>
    <source>
        <strain evidence="7">CCUG 59858</strain>
    </source>
</reference>
<dbReference type="InterPro" id="IPR010611">
    <property type="entry name" value="3D_dom"/>
</dbReference>
<comment type="function">
    <text evidence="4">Murein-degrading enzyme. May play a role in recycling of muropeptides during cell elongation and/or cell division.</text>
</comment>
<protein>
    <recommendedName>
        <fullName evidence="4">Membrane-bound lytic murein transglycosylase A</fullName>
        <ecNumber evidence="4">4.2.2.n1</ecNumber>
    </recommendedName>
    <alternativeName>
        <fullName evidence="4">Murein hydrolase A</fullName>
    </alternativeName>
</protein>
<keyword evidence="7" id="KW-1185">Reference proteome</keyword>